<keyword evidence="2" id="KW-0723">Serine/threonine-protein kinase</keyword>
<protein>
    <submittedName>
        <fullName evidence="2">Serine/threonine protein kinase</fullName>
    </submittedName>
</protein>
<dbReference type="SUPFAM" id="SSF52402">
    <property type="entry name" value="Adenine nucleotide alpha hydrolases-like"/>
    <property type="match status" value="1"/>
</dbReference>
<evidence type="ECO:0000313" key="3">
    <source>
        <dbReference type="Proteomes" id="UP000246483"/>
    </source>
</evidence>
<dbReference type="EMBL" id="QGUB01000008">
    <property type="protein sequence ID" value="PWW44419.1"/>
    <property type="molecule type" value="Genomic_DNA"/>
</dbReference>
<dbReference type="Pfam" id="PF00582">
    <property type="entry name" value="Usp"/>
    <property type="match status" value="1"/>
</dbReference>
<dbReference type="InterPro" id="IPR011009">
    <property type="entry name" value="Kinase-like_dom_sf"/>
</dbReference>
<dbReference type="CDD" id="cd14014">
    <property type="entry name" value="STKc_PknB_like"/>
    <property type="match status" value="1"/>
</dbReference>
<dbReference type="SUPFAM" id="SSF56112">
    <property type="entry name" value="Protein kinase-like (PK-like)"/>
    <property type="match status" value="1"/>
</dbReference>
<dbReference type="InterPro" id="IPR051681">
    <property type="entry name" value="Ser/Thr_Kinases-Pseudokinases"/>
</dbReference>
<evidence type="ECO:0000259" key="1">
    <source>
        <dbReference type="PROSITE" id="PS50011"/>
    </source>
</evidence>
<dbReference type="GO" id="GO:0004674">
    <property type="term" value="F:protein serine/threonine kinase activity"/>
    <property type="evidence" value="ECO:0007669"/>
    <property type="project" value="UniProtKB-KW"/>
</dbReference>
<dbReference type="Gene3D" id="1.10.510.10">
    <property type="entry name" value="Transferase(Phosphotransferase) domain 1"/>
    <property type="match status" value="1"/>
</dbReference>
<proteinExistence type="predicted"/>
<accession>A0A317R8U2</accession>
<dbReference type="Proteomes" id="UP000246483">
    <property type="component" value="Unassembled WGS sequence"/>
</dbReference>
<keyword evidence="3" id="KW-1185">Reference proteome</keyword>
<dbReference type="CDD" id="cd00293">
    <property type="entry name" value="USP-like"/>
    <property type="match status" value="1"/>
</dbReference>
<dbReference type="RefSeq" id="WP_110012432.1">
    <property type="nucleotide sequence ID" value="NZ_QGUB01000008.1"/>
</dbReference>
<comment type="caution">
    <text evidence="2">The sequence shown here is derived from an EMBL/GenBank/DDBJ whole genome shotgun (WGS) entry which is preliminary data.</text>
</comment>
<reference evidence="2 3" key="1">
    <citation type="submission" date="2018-05" db="EMBL/GenBank/DDBJ databases">
        <title>Genomic Encyclopedia of Type Strains, Phase IV (KMG-IV): sequencing the most valuable type-strain genomes for metagenomic binning, comparative biology and taxonomic classification.</title>
        <authorList>
            <person name="Goeker M."/>
        </authorList>
    </citation>
    <scope>NUCLEOTIDE SEQUENCE [LARGE SCALE GENOMIC DNA]</scope>
    <source>
        <strain evidence="2 3">DSM 26006</strain>
    </source>
</reference>
<dbReference type="OrthoDB" id="9801841at2"/>
<sequence length="495" mass="53619">MKLLAPGTEIDGFVVHECIHSGGMAHIYRAGYAGAARDSGFPLAMKIPRMTVHDGAENIVSFEVELTILPTLAGPHVPHFVAAGDLLRLPYLVMEYVEGRTLQHWLDTHPASDHAARSPEAIARIGAALARAAHSLHEQDVCHLDLKPANVLLREDGSAVLLDFGLSCHAHYPDLLAEEMRKAVGSPAWIAPEQVVGVRGDLRSDLFAIGVILYEMATGELPFGAPATAGGMRQRLWMAPTPPRAHRPDLPAWLQEIILRCLEPMAAERYPSAAQLALDLANPDQVALTERGRRTRGPGLRRQLRRWIQAAGMHYQPSPLPHDQIEQAPIVMVAVPHADVGDATLYSLREAVARSLGIRPGARLACVTVVSPSAASSSDSGRSETAVRRTHLARLKQWAQPLPLGNHGVSFHVLEGNDVAQALLRYAEGNRVGLIILGAATHGLQLQRLIDTIPIRVARDAPCTVVLVKQQLPFDLLGRRGPGDNAVHDAPHRPS</sequence>
<dbReference type="InterPro" id="IPR008271">
    <property type="entry name" value="Ser/Thr_kinase_AS"/>
</dbReference>
<dbReference type="GO" id="GO:0005524">
    <property type="term" value="F:ATP binding"/>
    <property type="evidence" value="ECO:0007669"/>
    <property type="project" value="InterPro"/>
</dbReference>
<dbReference type="InterPro" id="IPR000719">
    <property type="entry name" value="Prot_kinase_dom"/>
</dbReference>
<dbReference type="PROSITE" id="PS50011">
    <property type="entry name" value="PROTEIN_KINASE_DOM"/>
    <property type="match status" value="1"/>
</dbReference>
<organism evidence="2 3">
    <name type="scientific">Melaminivora alkalimesophila</name>
    <dbReference type="NCBI Taxonomy" id="1165852"/>
    <lineage>
        <taxon>Bacteria</taxon>
        <taxon>Pseudomonadati</taxon>
        <taxon>Pseudomonadota</taxon>
        <taxon>Betaproteobacteria</taxon>
        <taxon>Burkholderiales</taxon>
        <taxon>Comamonadaceae</taxon>
        <taxon>Melaminivora</taxon>
    </lineage>
</organism>
<dbReference type="PANTHER" id="PTHR44329:SF214">
    <property type="entry name" value="PROTEIN KINASE DOMAIN-CONTAINING PROTEIN"/>
    <property type="match status" value="1"/>
</dbReference>
<keyword evidence="2" id="KW-0418">Kinase</keyword>
<name>A0A317R8U2_9BURK</name>
<dbReference type="Pfam" id="PF00069">
    <property type="entry name" value="Pkinase"/>
    <property type="match status" value="1"/>
</dbReference>
<evidence type="ECO:0000313" key="2">
    <source>
        <dbReference type="EMBL" id="PWW44419.1"/>
    </source>
</evidence>
<gene>
    <name evidence="2" type="ORF">DFR36_10896</name>
</gene>
<dbReference type="SMART" id="SM00220">
    <property type="entry name" value="S_TKc"/>
    <property type="match status" value="1"/>
</dbReference>
<dbReference type="InterPro" id="IPR014729">
    <property type="entry name" value="Rossmann-like_a/b/a_fold"/>
</dbReference>
<dbReference type="Gene3D" id="3.40.50.620">
    <property type="entry name" value="HUPs"/>
    <property type="match status" value="1"/>
</dbReference>
<dbReference type="PROSITE" id="PS00108">
    <property type="entry name" value="PROTEIN_KINASE_ST"/>
    <property type="match status" value="1"/>
</dbReference>
<dbReference type="PANTHER" id="PTHR44329">
    <property type="entry name" value="SERINE/THREONINE-PROTEIN KINASE TNNI3K-RELATED"/>
    <property type="match status" value="1"/>
</dbReference>
<dbReference type="InterPro" id="IPR006016">
    <property type="entry name" value="UspA"/>
</dbReference>
<dbReference type="AlphaFoldDB" id="A0A317R8U2"/>
<keyword evidence="2" id="KW-0808">Transferase</keyword>
<dbReference type="Gene3D" id="3.30.200.20">
    <property type="entry name" value="Phosphorylase Kinase, domain 1"/>
    <property type="match status" value="1"/>
</dbReference>
<feature type="domain" description="Protein kinase" evidence="1">
    <location>
        <begin position="13"/>
        <end position="288"/>
    </location>
</feature>